<evidence type="ECO:0000313" key="2">
    <source>
        <dbReference type="Proteomes" id="UP000019109"/>
    </source>
</evidence>
<accession>W4V105</accession>
<organism evidence="1 2">
    <name type="scientific">Acetivibrio straminisolvens JCM 21531</name>
    <dbReference type="NCBI Taxonomy" id="1294263"/>
    <lineage>
        <taxon>Bacteria</taxon>
        <taxon>Bacillati</taxon>
        <taxon>Bacillota</taxon>
        <taxon>Clostridia</taxon>
        <taxon>Eubacteriales</taxon>
        <taxon>Oscillospiraceae</taxon>
        <taxon>Acetivibrio</taxon>
    </lineage>
</organism>
<comment type="caution">
    <text evidence="1">The sequence shown here is derived from an EMBL/GenBank/DDBJ whole genome shotgun (WGS) entry which is preliminary data.</text>
</comment>
<evidence type="ECO:0000313" key="1">
    <source>
        <dbReference type="EMBL" id="GAE87180.1"/>
    </source>
</evidence>
<dbReference type="Proteomes" id="UP000019109">
    <property type="component" value="Unassembled WGS sequence"/>
</dbReference>
<dbReference type="AlphaFoldDB" id="W4V105"/>
<proteinExistence type="predicted"/>
<dbReference type="STRING" id="1294263.JCM21531_529"/>
<keyword evidence="2" id="KW-1185">Reference proteome</keyword>
<protein>
    <submittedName>
        <fullName evidence="1">Uncharacterized protein</fullName>
    </submittedName>
</protein>
<sequence length="239" mass="26769">MGKRYSVDVEIDRIKIFFDDGSIIEEAVSMDKGYIVVADTTAGIKNIELYNKKGELQSNLNDTILNQQDLIKVGSDTVFYKDDEYDANTQFDKSKVESYQLATVVIQDCLAKAGPGENYKSMGALEYGVIVRITGKYENWVLCSADRIPGEFWIEKSNLIDEKKHTESNFGIIMANSVKVGSAVEDKGNLVRILIIDEDRTCVVALGTDTDVPEVDGLKTGIIFLLKILKRDFILDRLF</sequence>
<name>W4V105_9FIRM</name>
<dbReference type="EMBL" id="BAVR01000004">
    <property type="protein sequence ID" value="GAE87180.1"/>
    <property type="molecule type" value="Genomic_DNA"/>
</dbReference>
<gene>
    <name evidence="1" type="ORF">JCM21531_529</name>
</gene>
<reference evidence="1" key="1">
    <citation type="journal article" date="2014" name="Genome Announc.">
        <title>Draft Genome Sequence of Clostridium straminisolvens Strain JCM 21531T, Isolated from a Cellulose-Degrading Bacterial Community.</title>
        <authorList>
            <person name="Yuki M."/>
            <person name="Oshima K."/>
            <person name="Suda W."/>
            <person name="Sakamoto M."/>
            <person name="Kitamura K."/>
            <person name="Iida T."/>
            <person name="Hattori M."/>
            <person name="Ohkuma M."/>
        </authorList>
    </citation>
    <scope>NUCLEOTIDE SEQUENCE [LARGE SCALE GENOMIC DNA]</scope>
    <source>
        <strain evidence="1">JCM 21531</strain>
    </source>
</reference>